<keyword evidence="3" id="KW-1185">Reference proteome</keyword>
<accession>A0AAV4SRM7</accession>
<dbReference type="EMBL" id="BPLR01009969">
    <property type="protein sequence ID" value="GIY35856.1"/>
    <property type="molecule type" value="Genomic_DNA"/>
</dbReference>
<protein>
    <submittedName>
        <fullName evidence="2">Uncharacterized protein</fullName>
    </submittedName>
</protein>
<evidence type="ECO:0000313" key="3">
    <source>
        <dbReference type="Proteomes" id="UP001054945"/>
    </source>
</evidence>
<comment type="caution">
    <text evidence="2">The sequence shown here is derived from an EMBL/GenBank/DDBJ whole genome shotgun (WGS) entry which is preliminary data.</text>
</comment>
<organism evidence="2 3">
    <name type="scientific">Caerostris extrusa</name>
    <name type="common">Bark spider</name>
    <name type="synonym">Caerostris bankana</name>
    <dbReference type="NCBI Taxonomy" id="172846"/>
    <lineage>
        <taxon>Eukaryota</taxon>
        <taxon>Metazoa</taxon>
        <taxon>Ecdysozoa</taxon>
        <taxon>Arthropoda</taxon>
        <taxon>Chelicerata</taxon>
        <taxon>Arachnida</taxon>
        <taxon>Araneae</taxon>
        <taxon>Araneomorphae</taxon>
        <taxon>Entelegynae</taxon>
        <taxon>Araneoidea</taxon>
        <taxon>Araneidae</taxon>
        <taxon>Caerostris</taxon>
    </lineage>
</organism>
<feature type="region of interest" description="Disordered" evidence="1">
    <location>
        <begin position="1"/>
        <end position="30"/>
    </location>
</feature>
<proteinExistence type="predicted"/>
<gene>
    <name evidence="2" type="ORF">CEXT_794221</name>
</gene>
<name>A0AAV4SRM7_CAEEX</name>
<evidence type="ECO:0000313" key="2">
    <source>
        <dbReference type="EMBL" id="GIY35856.1"/>
    </source>
</evidence>
<evidence type="ECO:0000256" key="1">
    <source>
        <dbReference type="SAM" id="MobiDB-lite"/>
    </source>
</evidence>
<reference evidence="2 3" key="1">
    <citation type="submission" date="2021-06" db="EMBL/GenBank/DDBJ databases">
        <title>Caerostris extrusa draft genome.</title>
        <authorList>
            <person name="Kono N."/>
            <person name="Arakawa K."/>
        </authorList>
    </citation>
    <scope>NUCLEOTIDE SEQUENCE [LARGE SCALE GENOMIC DNA]</scope>
</reference>
<dbReference type="Proteomes" id="UP001054945">
    <property type="component" value="Unassembled WGS sequence"/>
</dbReference>
<sequence>MKLERKLASSAENPQLPPEKNRRGALNSTPSRWPWREWWRRLSDILLTSAPEDRNSRVIEHGAQLTRSSPNLITISATSKSIPHSIYRVMVVGVGLVEQKSH</sequence>
<dbReference type="AlphaFoldDB" id="A0AAV4SRM7"/>